<dbReference type="CDD" id="cd03801">
    <property type="entry name" value="GT4_PimA-like"/>
    <property type="match status" value="1"/>
</dbReference>
<dbReference type="Pfam" id="PF13692">
    <property type="entry name" value="Glyco_trans_1_4"/>
    <property type="match status" value="1"/>
</dbReference>
<evidence type="ECO:0000259" key="1">
    <source>
        <dbReference type="Pfam" id="PF13439"/>
    </source>
</evidence>
<name>A0A0F9XKV9_9ZZZZ</name>
<dbReference type="Pfam" id="PF13439">
    <property type="entry name" value="Glyco_transf_4"/>
    <property type="match status" value="1"/>
</dbReference>
<comment type="caution">
    <text evidence="2">The sequence shown here is derived from an EMBL/GenBank/DDBJ whole genome shotgun (WGS) entry which is preliminary data.</text>
</comment>
<accession>A0A0F9XKV9</accession>
<dbReference type="SUPFAM" id="SSF53756">
    <property type="entry name" value="UDP-Glycosyltransferase/glycogen phosphorylase"/>
    <property type="match status" value="1"/>
</dbReference>
<feature type="domain" description="Glycosyltransferase subfamily 4-like N-terminal" evidence="1">
    <location>
        <begin position="25"/>
        <end position="177"/>
    </location>
</feature>
<gene>
    <name evidence="2" type="ORF">LCGC14_0130630</name>
</gene>
<dbReference type="PANTHER" id="PTHR45947">
    <property type="entry name" value="SULFOQUINOVOSYL TRANSFERASE SQD2"/>
    <property type="match status" value="1"/>
</dbReference>
<reference evidence="2" key="1">
    <citation type="journal article" date="2015" name="Nature">
        <title>Complex archaea that bridge the gap between prokaryotes and eukaryotes.</title>
        <authorList>
            <person name="Spang A."/>
            <person name="Saw J.H."/>
            <person name="Jorgensen S.L."/>
            <person name="Zaremba-Niedzwiedzka K."/>
            <person name="Martijn J."/>
            <person name="Lind A.E."/>
            <person name="van Eijk R."/>
            <person name="Schleper C."/>
            <person name="Guy L."/>
            <person name="Ettema T.J."/>
        </authorList>
    </citation>
    <scope>NUCLEOTIDE SEQUENCE</scope>
</reference>
<evidence type="ECO:0000313" key="2">
    <source>
        <dbReference type="EMBL" id="KKN99951.1"/>
    </source>
</evidence>
<sequence length="366" mass="39974">MKVVFVCKRYYTGKDVIQHRFGRLYEFPTQLARLGHQVTVLCLDYRNDDCHEGFTVEFAPGSVRWVIASVRSILGFRVGAIYRTIKAVQPEVVVGSSDIPCLWLARRLARLLGVAYAVDLYDNYESFGQARIPGLRRILKASIRHAGAVIVVSSALKKKVIDDYSPLGAVFVMNNGIARSSFSIGDCAAARVSLGLPASAKLIGTAGNLSRMKGLDTVYAAWSGIEGLVEDIYLVLAGRVDPKLPMPSGERVIYLGELLEAEVGQLFRALDVGIIPAHDSIFGRYCFPQKLFEMVACGLPVVAAKVGAIDQVLRTKPEMLFASGDIESLKAAVLFQLQNCQLADIKPKEWGELIAAVEPVIVDLAK</sequence>
<protein>
    <recommendedName>
        <fullName evidence="1">Glycosyltransferase subfamily 4-like N-terminal domain-containing protein</fullName>
    </recommendedName>
</protein>
<proteinExistence type="predicted"/>
<dbReference type="PANTHER" id="PTHR45947:SF3">
    <property type="entry name" value="SULFOQUINOVOSYL TRANSFERASE SQD2"/>
    <property type="match status" value="1"/>
</dbReference>
<dbReference type="Gene3D" id="3.40.50.2000">
    <property type="entry name" value="Glycogen Phosphorylase B"/>
    <property type="match status" value="2"/>
</dbReference>
<dbReference type="AlphaFoldDB" id="A0A0F9XKV9"/>
<organism evidence="2">
    <name type="scientific">marine sediment metagenome</name>
    <dbReference type="NCBI Taxonomy" id="412755"/>
    <lineage>
        <taxon>unclassified sequences</taxon>
        <taxon>metagenomes</taxon>
        <taxon>ecological metagenomes</taxon>
    </lineage>
</organism>
<dbReference type="InterPro" id="IPR028098">
    <property type="entry name" value="Glyco_trans_4-like_N"/>
</dbReference>
<dbReference type="EMBL" id="LAZR01000043">
    <property type="protein sequence ID" value="KKN99951.1"/>
    <property type="molecule type" value="Genomic_DNA"/>
</dbReference>
<dbReference type="GO" id="GO:0016757">
    <property type="term" value="F:glycosyltransferase activity"/>
    <property type="evidence" value="ECO:0007669"/>
    <property type="project" value="TreeGrafter"/>
</dbReference>
<dbReference type="InterPro" id="IPR050194">
    <property type="entry name" value="Glycosyltransferase_grp1"/>
</dbReference>